<evidence type="ECO:0008006" key="3">
    <source>
        <dbReference type="Google" id="ProtNLM"/>
    </source>
</evidence>
<dbReference type="eggNOG" id="ENOG502SD5G">
    <property type="taxonomic scope" value="Eukaryota"/>
</dbReference>
<dbReference type="AlphaFoldDB" id="A0A1Y5IF80"/>
<dbReference type="Gene3D" id="3.10.129.10">
    <property type="entry name" value="Hotdog Thioesterase"/>
    <property type="match status" value="1"/>
</dbReference>
<sequence>MRRALDGRFAAIVARAMDARAMDGARARGEAMGATRGRELMTVGNSSDPASVSSRARARTSETSIDRARRSFTAQREAATASRWNELADQGVDVNPCNSPKHPAALAGVAIDASKPRRSLQEAYDPLCVDFVSGHAHVGEGGIGLKTFRCEQEENVCESKMAFPAQYEEIPGIVAPAMFGVAASAHGNWAASIALMDRAILPRPPLVTLKSLRCDVLDVCAPGEPLTLRSSVLQITDQREPFRVIVAVETRSNDTGKVLSRAECAYEKIGAVRSMR</sequence>
<name>A0A1Y5IF80_OSTTA</name>
<feature type="compositionally biased region" description="Low complexity" evidence="1">
    <location>
        <begin position="46"/>
        <end position="55"/>
    </location>
</feature>
<accession>A0A1Y5IF80</accession>
<protein>
    <recommendedName>
        <fullName evidence="3">HotDog domain</fullName>
    </recommendedName>
</protein>
<dbReference type="EMBL" id="KZ155780">
    <property type="protein sequence ID" value="OUS46854.1"/>
    <property type="molecule type" value="Genomic_DNA"/>
</dbReference>
<proteinExistence type="predicted"/>
<gene>
    <name evidence="2" type="ORF">BE221DRAFT_191340</name>
</gene>
<dbReference type="Proteomes" id="UP000195557">
    <property type="component" value="Unassembled WGS sequence"/>
</dbReference>
<feature type="region of interest" description="Disordered" evidence="1">
    <location>
        <begin position="41"/>
        <end position="76"/>
    </location>
</feature>
<reference evidence="2" key="1">
    <citation type="submission" date="2017-04" db="EMBL/GenBank/DDBJ databases">
        <title>Population genomics of picophytoplankton unveils novel chromosome hypervariability.</title>
        <authorList>
            <consortium name="DOE Joint Genome Institute"/>
            <person name="Blanc-Mathieu R."/>
            <person name="Krasovec M."/>
            <person name="Hebrard M."/>
            <person name="Yau S."/>
            <person name="Desgranges E."/>
            <person name="Martin J."/>
            <person name="Schackwitz W."/>
            <person name="Kuo A."/>
            <person name="Salin G."/>
            <person name="Donnadieu C."/>
            <person name="Desdevises Y."/>
            <person name="Sanchez-Ferandin S."/>
            <person name="Moreau H."/>
            <person name="Rivals E."/>
            <person name="Grigoriev I.V."/>
            <person name="Grimsley N."/>
            <person name="Eyre-Walker A."/>
            <person name="Piganeau G."/>
        </authorList>
    </citation>
    <scope>NUCLEOTIDE SEQUENCE [LARGE SCALE GENOMIC DNA]</scope>
    <source>
        <strain evidence="2">RCC 1115</strain>
    </source>
</reference>
<organism evidence="2">
    <name type="scientific">Ostreococcus tauri</name>
    <name type="common">Marine green alga</name>
    <dbReference type="NCBI Taxonomy" id="70448"/>
    <lineage>
        <taxon>Eukaryota</taxon>
        <taxon>Viridiplantae</taxon>
        <taxon>Chlorophyta</taxon>
        <taxon>Mamiellophyceae</taxon>
        <taxon>Mamiellales</taxon>
        <taxon>Bathycoccaceae</taxon>
        <taxon>Ostreococcus</taxon>
    </lineage>
</organism>
<evidence type="ECO:0000313" key="2">
    <source>
        <dbReference type="EMBL" id="OUS46854.1"/>
    </source>
</evidence>
<evidence type="ECO:0000256" key="1">
    <source>
        <dbReference type="SAM" id="MobiDB-lite"/>
    </source>
</evidence>